<evidence type="ECO:0000256" key="3">
    <source>
        <dbReference type="ARBA" id="ARBA00023163"/>
    </source>
</evidence>
<dbReference type="SMART" id="SM00420">
    <property type="entry name" value="HTH_DEOR"/>
    <property type="match status" value="1"/>
</dbReference>
<evidence type="ECO:0000256" key="1">
    <source>
        <dbReference type="ARBA" id="ARBA00023015"/>
    </source>
</evidence>
<dbReference type="SUPFAM" id="SSF100950">
    <property type="entry name" value="NagB/RpiA/CoA transferase-like"/>
    <property type="match status" value="1"/>
</dbReference>
<dbReference type="PROSITE" id="PS51000">
    <property type="entry name" value="HTH_DEOR_2"/>
    <property type="match status" value="1"/>
</dbReference>
<dbReference type="Pfam" id="PF08220">
    <property type="entry name" value="HTH_DeoR"/>
    <property type="match status" value="1"/>
</dbReference>
<dbReference type="InterPro" id="IPR050313">
    <property type="entry name" value="Carb_Metab_HTH_regulators"/>
</dbReference>
<proteinExistence type="predicted"/>
<dbReference type="InterPro" id="IPR018356">
    <property type="entry name" value="Tscrpt_reg_HTH_DeoR_CS"/>
</dbReference>
<dbReference type="SUPFAM" id="SSF46785">
    <property type="entry name" value="Winged helix' DNA-binding domain"/>
    <property type="match status" value="1"/>
</dbReference>
<feature type="domain" description="HTH deoR-type" evidence="4">
    <location>
        <begin position="3"/>
        <end position="58"/>
    </location>
</feature>
<dbReference type="GO" id="GO:0003677">
    <property type="term" value="F:DNA binding"/>
    <property type="evidence" value="ECO:0007669"/>
    <property type="project" value="UniProtKB-KW"/>
</dbReference>
<evidence type="ECO:0000313" key="5">
    <source>
        <dbReference type="EMBL" id="MCC2240938.1"/>
    </source>
</evidence>
<comment type="caution">
    <text evidence="5">The sequence shown here is derived from an EMBL/GenBank/DDBJ whole genome shotgun (WGS) entry which is preliminary data.</text>
</comment>
<dbReference type="PROSITE" id="PS00894">
    <property type="entry name" value="HTH_DEOR_1"/>
    <property type="match status" value="1"/>
</dbReference>
<protein>
    <submittedName>
        <fullName evidence="5">DeoR/GlpR family DNA-binding transcription regulator</fullName>
    </submittedName>
</protein>
<dbReference type="AlphaFoldDB" id="A0AAW4WF18"/>
<dbReference type="Pfam" id="PF00455">
    <property type="entry name" value="DeoRC"/>
    <property type="match status" value="1"/>
</dbReference>
<dbReference type="GO" id="GO:0003700">
    <property type="term" value="F:DNA-binding transcription factor activity"/>
    <property type="evidence" value="ECO:0007669"/>
    <property type="project" value="InterPro"/>
</dbReference>
<sequence>MLTEERYGKILSLLEEQGSVKVTELMQLFDASESTVRRDLNALDENGKLLKVHGGAILRGTVFHTQDDDVLLRRNMHRDEKAAIAKYAASLITADDFIYLDAGTTTDSMIDFMDVKPSCVVTNAVAHAKRLSELGCEVYIIGGEFKASTEAVVGAEAVESLDKYNFTKGFFGTNGINVEKGYTTPDVKEAMVKKKAMANCRQCYILGDKSKFAQISSVTFAPFASADVITTGLTLESYRKYKNIKEVEE</sequence>
<keyword evidence="2 5" id="KW-0238">DNA-binding</keyword>
<evidence type="ECO:0000313" key="6">
    <source>
        <dbReference type="Proteomes" id="UP001198893"/>
    </source>
</evidence>
<dbReference type="Gene3D" id="3.40.50.1360">
    <property type="match status" value="1"/>
</dbReference>
<dbReference type="PANTHER" id="PTHR30363">
    <property type="entry name" value="HTH-TYPE TRANSCRIPTIONAL REGULATOR SRLR-RELATED"/>
    <property type="match status" value="1"/>
</dbReference>
<dbReference type="InterPro" id="IPR036390">
    <property type="entry name" value="WH_DNA-bd_sf"/>
</dbReference>
<dbReference type="Proteomes" id="UP001198893">
    <property type="component" value="Unassembled WGS sequence"/>
</dbReference>
<evidence type="ECO:0000256" key="2">
    <source>
        <dbReference type="ARBA" id="ARBA00023125"/>
    </source>
</evidence>
<dbReference type="EMBL" id="JAJEQW010000001">
    <property type="protein sequence ID" value="MCC2240938.1"/>
    <property type="molecule type" value="Genomic_DNA"/>
</dbReference>
<name>A0AAW4WF18_9FIRM</name>
<dbReference type="InterPro" id="IPR001034">
    <property type="entry name" value="DeoR_HTH"/>
</dbReference>
<organism evidence="5 6">
    <name type="scientific">Roseburia amylophila</name>
    <dbReference type="NCBI Taxonomy" id="2981794"/>
    <lineage>
        <taxon>Bacteria</taxon>
        <taxon>Bacillati</taxon>
        <taxon>Bacillota</taxon>
        <taxon>Clostridia</taxon>
        <taxon>Lachnospirales</taxon>
        <taxon>Lachnospiraceae</taxon>
        <taxon>Roseburia</taxon>
    </lineage>
</organism>
<gene>
    <name evidence="5" type="ORF">LKD47_01300</name>
</gene>
<dbReference type="Gene3D" id="1.10.10.10">
    <property type="entry name" value="Winged helix-like DNA-binding domain superfamily/Winged helix DNA-binding domain"/>
    <property type="match status" value="1"/>
</dbReference>
<evidence type="ECO:0000259" key="4">
    <source>
        <dbReference type="PROSITE" id="PS51000"/>
    </source>
</evidence>
<dbReference type="PRINTS" id="PR00037">
    <property type="entry name" value="HTHLACR"/>
</dbReference>
<dbReference type="PANTHER" id="PTHR30363:SF56">
    <property type="entry name" value="TRANSCRIPTIONAL REGULATOR, DEOR FAMILY"/>
    <property type="match status" value="1"/>
</dbReference>
<accession>A0AAW4WF18</accession>
<dbReference type="RefSeq" id="WP_227709458.1">
    <property type="nucleotide sequence ID" value="NZ_JAJEQW010000001.1"/>
</dbReference>
<dbReference type="InterPro" id="IPR036388">
    <property type="entry name" value="WH-like_DNA-bd_sf"/>
</dbReference>
<keyword evidence="1" id="KW-0805">Transcription regulation</keyword>
<dbReference type="SMART" id="SM01134">
    <property type="entry name" value="DeoRC"/>
    <property type="match status" value="1"/>
</dbReference>
<dbReference type="InterPro" id="IPR037171">
    <property type="entry name" value="NagB/RpiA_transferase-like"/>
</dbReference>
<dbReference type="InterPro" id="IPR014036">
    <property type="entry name" value="DeoR-like_C"/>
</dbReference>
<reference evidence="5" key="1">
    <citation type="submission" date="2021-10" db="EMBL/GenBank/DDBJ databases">
        <title>Anaerobic single-cell dispensing facilitates the cultivation of human gut bacteria.</title>
        <authorList>
            <person name="Afrizal A."/>
        </authorList>
    </citation>
    <scope>NUCLEOTIDE SEQUENCE</scope>
    <source>
        <strain evidence="5">CLA-AA-H204</strain>
    </source>
</reference>
<keyword evidence="3" id="KW-0804">Transcription</keyword>